<dbReference type="AlphaFoldDB" id="A0A2P4SVS3"/>
<dbReference type="EMBL" id="PPHD01020543">
    <property type="protein sequence ID" value="POI28166.1"/>
    <property type="molecule type" value="Genomic_DNA"/>
</dbReference>
<gene>
    <name evidence="2" type="ORF">CIB84_008084</name>
</gene>
<comment type="caution">
    <text evidence="2">The sequence shown here is derived from an EMBL/GenBank/DDBJ whole genome shotgun (WGS) entry which is preliminary data.</text>
</comment>
<feature type="region of interest" description="Disordered" evidence="1">
    <location>
        <begin position="44"/>
        <end position="82"/>
    </location>
</feature>
<dbReference type="Proteomes" id="UP000237246">
    <property type="component" value="Unassembled WGS sequence"/>
</dbReference>
<keyword evidence="3" id="KW-1185">Reference proteome</keyword>
<evidence type="ECO:0000313" key="2">
    <source>
        <dbReference type="EMBL" id="POI28166.1"/>
    </source>
</evidence>
<reference evidence="2 3" key="1">
    <citation type="submission" date="2018-01" db="EMBL/GenBank/DDBJ databases">
        <title>Comparison of the Chinese Bamboo Partridge and Red Junglefowl genome sequences highlights the importance of demography in genome evolution.</title>
        <authorList>
            <person name="Tiley G.P."/>
            <person name="Kimball R.T."/>
            <person name="Braun E.L."/>
            <person name="Burleigh J.G."/>
        </authorList>
    </citation>
    <scope>NUCLEOTIDE SEQUENCE [LARGE SCALE GENOMIC DNA]</scope>
    <source>
        <strain evidence="2">RTK389</strain>
        <tissue evidence="2">Blood</tissue>
    </source>
</reference>
<dbReference type="OrthoDB" id="9122629at2759"/>
<feature type="compositionally biased region" description="Basic and acidic residues" evidence="1">
    <location>
        <begin position="50"/>
        <end position="66"/>
    </location>
</feature>
<sequence length="148" mass="14918">MVRYSESSGLKISSLSNTTFVVSGRISPGSQPAALAGRVPSAAVAAAEAGEVKTPRGDGHTLRAEDAANSSGGGGSHNSVLWEGAEDWSGQGHHHGRGLDDDVGVLALPDTGLIAAAGQRSWAAGPAWHTLGVAGHVSGLLVHLLRES</sequence>
<accession>A0A2P4SVS3</accession>
<evidence type="ECO:0000313" key="3">
    <source>
        <dbReference type="Proteomes" id="UP000237246"/>
    </source>
</evidence>
<name>A0A2P4SVS3_BAMTH</name>
<proteinExistence type="predicted"/>
<evidence type="ECO:0000256" key="1">
    <source>
        <dbReference type="SAM" id="MobiDB-lite"/>
    </source>
</evidence>
<protein>
    <submittedName>
        <fullName evidence="2">Uncharacterized protein</fullName>
    </submittedName>
</protein>
<organism evidence="2 3">
    <name type="scientific">Bambusicola thoracicus</name>
    <name type="common">Chinese bamboo-partridge</name>
    <name type="synonym">Perdix thoracica</name>
    <dbReference type="NCBI Taxonomy" id="9083"/>
    <lineage>
        <taxon>Eukaryota</taxon>
        <taxon>Metazoa</taxon>
        <taxon>Chordata</taxon>
        <taxon>Craniata</taxon>
        <taxon>Vertebrata</taxon>
        <taxon>Euteleostomi</taxon>
        <taxon>Archelosauria</taxon>
        <taxon>Archosauria</taxon>
        <taxon>Dinosauria</taxon>
        <taxon>Saurischia</taxon>
        <taxon>Theropoda</taxon>
        <taxon>Coelurosauria</taxon>
        <taxon>Aves</taxon>
        <taxon>Neognathae</taxon>
        <taxon>Galloanserae</taxon>
        <taxon>Galliformes</taxon>
        <taxon>Phasianidae</taxon>
        <taxon>Perdicinae</taxon>
        <taxon>Bambusicola</taxon>
    </lineage>
</organism>